<gene>
    <name evidence="1" type="ORF">EGR_02676</name>
</gene>
<comment type="caution">
    <text evidence="1">The sequence shown here is derived from an EMBL/GenBank/DDBJ whole genome shotgun (WGS) entry which is preliminary data.</text>
</comment>
<dbReference type="Proteomes" id="UP000019149">
    <property type="component" value="Unassembled WGS sequence"/>
</dbReference>
<dbReference type="RefSeq" id="XP_024353740.1">
    <property type="nucleotide sequence ID" value="XM_024491925.1"/>
</dbReference>
<protein>
    <submittedName>
        <fullName evidence="1">Uncharacterized protein</fullName>
    </submittedName>
</protein>
<dbReference type="CTD" id="36338391"/>
<evidence type="ECO:0000313" key="2">
    <source>
        <dbReference type="Proteomes" id="UP000019149"/>
    </source>
</evidence>
<proteinExistence type="predicted"/>
<keyword evidence="2" id="KW-1185">Reference proteome</keyword>
<accession>W6V7U6</accession>
<name>W6V7U6_ECHGR</name>
<dbReference type="GeneID" id="36338391"/>
<dbReference type="AlphaFoldDB" id="W6V7U6"/>
<reference evidence="1 2" key="1">
    <citation type="journal article" date="2013" name="Nat. Genet.">
        <title>The genome of the hydatid tapeworm Echinococcus granulosus.</title>
        <authorList>
            <person name="Zheng H."/>
            <person name="Zhang W."/>
            <person name="Zhang L."/>
            <person name="Zhang Z."/>
            <person name="Li J."/>
            <person name="Lu G."/>
            <person name="Zhu Y."/>
            <person name="Wang Y."/>
            <person name="Huang Y."/>
            <person name="Liu J."/>
            <person name="Kang H."/>
            <person name="Chen J."/>
            <person name="Wang L."/>
            <person name="Chen A."/>
            <person name="Yu S."/>
            <person name="Gao Z."/>
            <person name="Jin L."/>
            <person name="Gu W."/>
            <person name="Wang Z."/>
            <person name="Zhao L."/>
            <person name="Shi B."/>
            <person name="Wen H."/>
            <person name="Lin R."/>
            <person name="Jones M.K."/>
            <person name="Brejova B."/>
            <person name="Vinar T."/>
            <person name="Zhao G."/>
            <person name="McManus D.P."/>
            <person name="Chen Z."/>
            <person name="Zhou Y."/>
            <person name="Wang S."/>
        </authorList>
    </citation>
    <scope>NUCLEOTIDE SEQUENCE [LARGE SCALE GENOMIC DNA]</scope>
</reference>
<dbReference type="EMBL" id="APAU02000012">
    <property type="protein sequence ID" value="EUB62544.1"/>
    <property type="molecule type" value="Genomic_DNA"/>
</dbReference>
<evidence type="ECO:0000313" key="1">
    <source>
        <dbReference type="EMBL" id="EUB62544.1"/>
    </source>
</evidence>
<organism evidence="1 2">
    <name type="scientific">Echinococcus granulosus</name>
    <name type="common">Hydatid tapeworm</name>
    <dbReference type="NCBI Taxonomy" id="6210"/>
    <lineage>
        <taxon>Eukaryota</taxon>
        <taxon>Metazoa</taxon>
        <taxon>Spiralia</taxon>
        <taxon>Lophotrochozoa</taxon>
        <taxon>Platyhelminthes</taxon>
        <taxon>Cestoda</taxon>
        <taxon>Eucestoda</taxon>
        <taxon>Cyclophyllidea</taxon>
        <taxon>Taeniidae</taxon>
        <taxon>Echinococcus</taxon>
        <taxon>Echinococcus granulosus group</taxon>
    </lineage>
</organism>
<sequence length="75" mass="8618">MRRHDDDDDDDDDDDVNDGGNEFLLFLTSTDLESRLKSTSFLSIQCLCRHYSEFSFINVGEKFLGIGIKSQIGYF</sequence>
<dbReference type="KEGG" id="egl:EGR_02676"/>